<keyword evidence="6 7" id="KW-0472">Membrane</keyword>
<dbReference type="PANTHER" id="PTHR23514">
    <property type="entry name" value="BYPASS OF STOP CODON PROTEIN 6"/>
    <property type="match status" value="1"/>
</dbReference>
<feature type="transmembrane region" description="Helical" evidence="7">
    <location>
        <begin position="261"/>
        <end position="283"/>
    </location>
</feature>
<feature type="transmembrane region" description="Helical" evidence="7">
    <location>
        <begin position="20"/>
        <end position="40"/>
    </location>
</feature>
<dbReference type="Gene3D" id="1.20.1250.20">
    <property type="entry name" value="MFS general substrate transporter like domains"/>
    <property type="match status" value="1"/>
</dbReference>
<organism evidence="8 9">
    <name type="scientific">Rickenella mellea</name>
    <dbReference type="NCBI Taxonomy" id="50990"/>
    <lineage>
        <taxon>Eukaryota</taxon>
        <taxon>Fungi</taxon>
        <taxon>Dikarya</taxon>
        <taxon>Basidiomycota</taxon>
        <taxon>Agaricomycotina</taxon>
        <taxon>Agaricomycetes</taxon>
        <taxon>Hymenochaetales</taxon>
        <taxon>Rickenellaceae</taxon>
        <taxon>Rickenella</taxon>
    </lineage>
</organism>
<proteinExistence type="inferred from homology"/>
<feature type="transmembrane region" description="Helical" evidence="7">
    <location>
        <begin position="86"/>
        <end position="106"/>
    </location>
</feature>
<feature type="transmembrane region" description="Helical" evidence="7">
    <location>
        <begin position="295"/>
        <end position="314"/>
    </location>
</feature>
<dbReference type="Pfam" id="PF07690">
    <property type="entry name" value="MFS_1"/>
    <property type="match status" value="1"/>
</dbReference>
<dbReference type="PANTHER" id="PTHR23514:SF3">
    <property type="entry name" value="BYPASS OF STOP CODON PROTEIN 6"/>
    <property type="match status" value="1"/>
</dbReference>
<feature type="transmembrane region" description="Helical" evidence="7">
    <location>
        <begin position="61"/>
        <end position="80"/>
    </location>
</feature>
<accession>A0A4Y7QCM1</accession>
<evidence type="ECO:0000256" key="7">
    <source>
        <dbReference type="SAM" id="Phobius"/>
    </source>
</evidence>
<evidence type="ECO:0000256" key="4">
    <source>
        <dbReference type="ARBA" id="ARBA00022692"/>
    </source>
</evidence>
<evidence type="ECO:0000256" key="6">
    <source>
        <dbReference type="ARBA" id="ARBA00023136"/>
    </source>
</evidence>
<dbReference type="InterPro" id="IPR051788">
    <property type="entry name" value="MFS_Transporter"/>
</dbReference>
<dbReference type="FunFam" id="1.20.1250.20:FF:000286">
    <property type="entry name" value="MFS efflux transporter"/>
    <property type="match status" value="1"/>
</dbReference>
<name>A0A4Y7QCM1_9AGAM</name>
<comment type="similarity">
    <text evidence="2">Belongs to the major facilitator superfamily.</text>
</comment>
<dbReference type="Proteomes" id="UP000294933">
    <property type="component" value="Unassembled WGS sequence"/>
</dbReference>
<dbReference type="GO" id="GO:0016020">
    <property type="term" value="C:membrane"/>
    <property type="evidence" value="ECO:0007669"/>
    <property type="project" value="TreeGrafter"/>
</dbReference>
<feature type="transmembrane region" description="Helical" evidence="7">
    <location>
        <begin position="174"/>
        <end position="195"/>
    </location>
</feature>
<dbReference type="InterPro" id="IPR011701">
    <property type="entry name" value="MFS"/>
</dbReference>
<dbReference type="STRING" id="50990.A0A4Y7QCM1"/>
<dbReference type="OrthoDB" id="413079at2759"/>
<keyword evidence="9" id="KW-1185">Reference proteome</keyword>
<dbReference type="VEuPathDB" id="FungiDB:BD410DRAFT_785005"/>
<keyword evidence="4 7" id="KW-0812">Transmembrane</keyword>
<evidence type="ECO:0000313" key="9">
    <source>
        <dbReference type="Proteomes" id="UP000294933"/>
    </source>
</evidence>
<dbReference type="SUPFAM" id="SSF103473">
    <property type="entry name" value="MFS general substrate transporter"/>
    <property type="match status" value="1"/>
</dbReference>
<feature type="transmembrane region" description="Helical" evidence="7">
    <location>
        <begin position="141"/>
        <end position="168"/>
    </location>
</feature>
<keyword evidence="5 7" id="KW-1133">Transmembrane helix</keyword>
<gene>
    <name evidence="8" type="ORF">BD410DRAFT_785005</name>
</gene>
<comment type="subcellular location">
    <subcellularLocation>
        <location evidence="1">Endomembrane system</location>
        <topology evidence="1">Multi-pass membrane protein</topology>
    </subcellularLocation>
</comment>
<evidence type="ECO:0000256" key="5">
    <source>
        <dbReference type="ARBA" id="ARBA00022989"/>
    </source>
</evidence>
<feature type="transmembrane region" description="Helical" evidence="7">
    <location>
        <begin position="207"/>
        <end position="226"/>
    </location>
</feature>
<dbReference type="InterPro" id="IPR036259">
    <property type="entry name" value="MFS_trans_sf"/>
</dbReference>
<evidence type="ECO:0000256" key="3">
    <source>
        <dbReference type="ARBA" id="ARBA00022448"/>
    </source>
</evidence>
<evidence type="ECO:0000256" key="2">
    <source>
        <dbReference type="ARBA" id="ARBA00008335"/>
    </source>
</evidence>
<dbReference type="EMBL" id="ML170164">
    <property type="protein sequence ID" value="TDL25165.1"/>
    <property type="molecule type" value="Genomic_DNA"/>
</dbReference>
<dbReference type="GO" id="GO:0012505">
    <property type="term" value="C:endomembrane system"/>
    <property type="evidence" value="ECO:0007669"/>
    <property type="project" value="UniProtKB-SubCell"/>
</dbReference>
<dbReference type="AlphaFoldDB" id="A0A4Y7QCM1"/>
<evidence type="ECO:0000256" key="1">
    <source>
        <dbReference type="ARBA" id="ARBA00004127"/>
    </source>
</evidence>
<protein>
    <submittedName>
        <fullName evidence="8">MFS general substrate transporter</fullName>
    </submittedName>
</protein>
<keyword evidence="3" id="KW-0813">Transport</keyword>
<evidence type="ECO:0000313" key="8">
    <source>
        <dbReference type="EMBL" id="TDL25165.1"/>
    </source>
</evidence>
<feature type="transmembrane region" description="Helical" evidence="7">
    <location>
        <begin position="232"/>
        <end position="249"/>
    </location>
</feature>
<sequence>MVIGSFTQTIGYAMQASAPPFPLMCISFLLTGWGVALQGAQANGIVAGAKSNAPEKLGLMHAMYGLGAFCSPLVATQFAHRHRWSFHYLVSFAISISSLLALMAVFRGRTHDECLEEIGEPPAQVGTSTDNKYRQIMRQKVVHLLAFWCLVYVGVEVSIGGWTVTYIIQDRGGGPSAGCISSGFFGGLMVGRIALLWVNRKVGERRAVLIYGVLAIALEVIIWRIPSLVGDAVAVSLVGVLLGPMYPILMNQSAKLVAPWLLTGSIGWISGFGQTGSAFLPFLTGALAAKFGIQSLQPFLVTAMSLMMGIWVLIPKSAKRED</sequence>
<reference evidence="8 9" key="1">
    <citation type="submission" date="2018-06" db="EMBL/GenBank/DDBJ databases">
        <title>A transcriptomic atlas of mushroom development highlights an independent origin of complex multicellularity.</title>
        <authorList>
            <consortium name="DOE Joint Genome Institute"/>
            <person name="Krizsan K."/>
            <person name="Almasi E."/>
            <person name="Merenyi Z."/>
            <person name="Sahu N."/>
            <person name="Viragh M."/>
            <person name="Koszo T."/>
            <person name="Mondo S."/>
            <person name="Kiss B."/>
            <person name="Balint B."/>
            <person name="Kues U."/>
            <person name="Barry K."/>
            <person name="Hegedus J.C."/>
            <person name="Henrissat B."/>
            <person name="Johnson J."/>
            <person name="Lipzen A."/>
            <person name="Ohm R."/>
            <person name="Nagy I."/>
            <person name="Pangilinan J."/>
            <person name="Yan J."/>
            <person name="Xiong Y."/>
            <person name="Grigoriev I.V."/>
            <person name="Hibbett D.S."/>
            <person name="Nagy L.G."/>
        </authorList>
    </citation>
    <scope>NUCLEOTIDE SEQUENCE [LARGE SCALE GENOMIC DNA]</scope>
    <source>
        <strain evidence="8 9">SZMC22713</strain>
    </source>
</reference>
<dbReference type="GO" id="GO:0022857">
    <property type="term" value="F:transmembrane transporter activity"/>
    <property type="evidence" value="ECO:0007669"/>
    <property type="project" value="InterPro"/>
</dbReference>